<dbReference type="AlphaFoldDB" id="A0A252F1P4"/>
<dbReference type="RefSeq" id="WP_087021402.1">
    <property type="nucleotide sequence ID" value="NZ_CP178353.1"/>
</dbReference>
<accession>A0A252F1P4</accession>
<gene>
    <name evidence="2" type="ORF">CBW42_11110</name>
</gene>
<dbReference type="InterPro" id="IPR001387">
    <property type="entry name" value="Cro/C1-type_HTH"/>
</dbReference>
<dbReference type="Gene3D" id="1.10.260.40">
    <property type="entry name" value="lambda repressor-like DNA-binding domains"/>
    <property type="match status" value="1"/>
</dbReference>
<dbReference type="SMART" id="SM00530">
    <property type="entry name" value="HTH_XRE"/>
    <property type="match status" value="1"/>
</dbReference>
<dbReference type="InterPro" id="IPR010982">
    <property type="entry name" value="Lambda_DNA-bd_dom_sf"/>
</dbReference>
<reference evidence="2 3" key="1">
    <citation type="submission" date="2017-05" db="EMBL/GenBank/DDBJ databases">
        <title>Butyricicoccus porcorum sp. nov. a butyrate-producing bacterium from the swine intestinal tract.</title>
        <authorList>
            <person name="Trachsel J."/>
            <person name="Humphrey S."/>
            <person name="Allen H.K."/>
        </authorList>
    </citation>
    <scope>NUCLEOTIDE SEQUENCE [LARGE SCALE GENOMIC DNA]</scope>
    <source>
        <strain evidence="2">BB10</strain>
    </source>
</reference>
<proteinExistence type="predicted"/>
<name>A0A252F1P4_9FIRM</name>
<dbReference type="EMBL" id="NHOC01000010">
    <property type="protein sequence ID" value="OUM19707.1"/>
    <property type="molecule type" value="Genomic_DNA"/>
</dbReference>
<feature type="domain" description="HTH cro/C1-type" evidence="1">
    <location>
        <begin position="11"/>
        <end position="65"/>
    </location>
</feature>
<dbReference type="Pfam" id="PF01381">
    <property type="entry name" value="HTH_3"/>
    <property type="match status" value="1"/>
</dbReference>
<evidence type="ECO:0000313" key="3">
    <source>
        <dbReference type="Proteomes" id="UP000194903"/>
    </source>
</evidence>
<dbReference type="OrthoDB" id="1766270at2"/>
<dbReference type="GO" id="GO:0003677">
    <property type="term" value="F:DNA binding"/>
    <property type="evidence" value="ECO:0007669"/>
    <property type="project" value="InterPro"/>
</dbReference>
<evidence type="ECO:0000259" key="1">
    <source>
        <dbReference type="PROSITE" id="PS50943"/>
    </source>
</evidence>
<sequence length="94" mass="10595">MKKNNSIAQTLKSLREEAGYSIERLAQFFDGNITMISEWENGTREPSIYDCCVLSGLYNISLDSMVAAISPGELLPENMQSEYAHESWINRLAC</sequence>
<organism evidence="2 3">
    <name type="scientific">Butyricicoccus porcorum</name>
    <dbReference type="NCBI Taxonomy" id="1945634"/>
    <lineage>
        <taxon>Bacteria</taxon>
        <taxon>Bacillati</taxon>
        <taxon>Bacillota</taxon>
        <taxon>Clostridia</taxon>
        <taxon>Eubacteriales</taxon>
        <taxon>Butyricicoccaceae</taxon>
        <taxon>Butyricicoccus</taxon>
    </lineage>
</organism>
<evidence type="ECO:0000313" key="2">
    <source>
        <dbReference type="EMBL" id="OUM19707.1"/>
    </source>
</evidence>
<dbReference type="CDD" id="cd00093">
    <property type="entry name" value="HTH_XRE"/>
    <property type="match status" value="1"/>
</dbReference>
<comment type="caution">
    <text evidence="2">The sequence shown here is derived from an EMBL/GenBank/DDBJ whole genome shotgun (WGS) entry which is preliminary data.</text>
</comment>
<dbReference type="Proteomes" id="UP000194903">
    <property type="component" value="Unassembled WGS sequence"/>
</dbReference>
<protein>
    <recommendedName>
        <fullName evidence="1">HTH cro/C1-type domain-containing protein</fullName>
    </recommendedName>
</protein>
<keyword evidence="3" id="KW-1185">Reference proteome</keyword>
<dbReference type="PROSITE" id="PS50943">
    <property type="entry name" value="HTH_CROC1"/>
    <property type="match status" value="1"/>
</dbReference>
<dbReference type="SUPFAM" id="SSF47413">
    <property type="entry name" value="lambda repressor-like DNA-binding domains"/>
    <property type="match status" value="1"/>
</dbReference>